<evidence type="ECO:0000313" key="1">
    <source>
        <dbReference type="EMBL" id="GBO41148.1"/>
    </source>
</evidence>
<dbReference type="AlphaFoldDB" id="A0A4Y2WWE5"/>
<keyword evidence="2" id="KW-1185">Reference proteome</keyword>
<comment type="caution">
    <text evidence="1">The sequence shown here is derived from an EMBL/GenBank/DDBJ whole genome shotgun (WGS) entry which is preliminary data.</text>
</comment>
<dbReference type="EMBL" id="BGPR01066661">
    <property type="protein sequence ID" value="GBO41148.1"/>
    <property type="molecule type" value="Genomic_DNA"/>
</dbReference>
<proteinExistence type="predicted"/>
<evidence type="ECO:0000313" key="2">
    <source>
        <dbReference type="Proteomes" id="UP000499080"/>
    </source>
</evidence>
<gene>
    <name evidence="1" type="ORF">AVEN_187165_1</name>
</gene>
<reference evidence="1 2" key="1">
    <citation type="journal article" date="2019" name="Sci. Rep.">
        <title>Orb-weaving spider Araneus ventricosus genome elucidates the spidroin gene catalogue.</title>
        <authorList>
            <person name="Kono N."/>
            <person name="Nakamura H."/>
            <person name="Ohtoshi R."/>
            <person name="Moran D.A.P."/>
            <person name="Shinohara A."/>
            <person name="Yoshida Y."/>
            <person name="Fujiwara M."/>
            <person name="Mori M."/>
            <person name="Tomita M."/>
            <person name="Arakawa K."/>
        </authorList>
    </citation>
    <scope>NUCLEOTIDE SEQUENCE [LARGE SCALE GENOMIC DNA]</scope>
</reference>
<organism evidence="1 2">
    <name type="scientific">Araneus ventricosus</name>
    <name type="common">Orbweaver spider</name>
    <name type="synonym">Epeira ventricosa</name>
    <dbReference type="NCBI Taxonomy" id="182803"/>
    <lineage>
        <taxon>Eukaryota</taxon>
        <taxon>Metazoa</taxon>
        <taxon>Ecdysozoa</taxon>
        <taxon>Arthropoda</taxon>
        <taxon>Chelicerata</taxon>
        <taxon>Arachnida</taxon>
        <taxon>Araneae</taxon>
        <taxon>Araneomorphae</taxon>
        <taxon>Entelegynae</taxon>
        <taxon>Araneoidea</taxon>
        <taxon>Araneidae</taxon>
        <taxon>Araneus</taxon>
    </lineage>
</organism>
<sequence>MEDIGDLRTDETYLRVYQICRIVASDNCSSDLLNLKPGLLVQTRWFTTTTSLFGFYVITEYQYGNFTWVVQYIMKVKAIGTIVDGRNSKHSHLPVVDSGIFWSDLEGHDKLRFLKSNLILVNSQKPPIGVVNC</sequence>
<dbReference type="Proteomes" id="UP000499080">
    <property type="component" value="Unassembled WGS sequence"/>
</dbReference>
<name>A0A4Y2WWE5_ARAVE</name>
<protein>
    <submittedName>
        <fullName evidence="1">Uncharacterized protein</fullName>
    </submittedName>
</protein>
<accession>A0A4Y2WWE5</accession>